<evidence type="ECO:0000313" key="1">
    <source>
        <dbReference type="EMBL" id="KAK4022933.1"/>
    </source>
</evidence>
<name>A0ABR0AD41_9CRUS</name>
<sequence length="106" mass="12315">MGLHPLSVWDRQTETWPNTDVLLSQASSQESRLSDNGSENSFFFYIVRHHCYYERFHLANVFLSGGCTLKSGMKAKALSVSYTQRHKQELYHHPHLLHVVKVKMKP</sequence>
<comment type="caution">
    <text evidence="1">The sequence shown here is derived from an EMBL/GenBank/DDBJ whole genome shotgun (WGS) entry which is preliminary data.</text>
</comment>
<gene>
    <name evidence="1" type="ORF">OUZ56_008376</name>
</gene>
<keyword evidence="2" id="KW-1185">Reference proteome</keyword>
<protein>
    <submittedName>
        <fullName evidence="1">Uncharacterized protein</fullName>
    </submittedName>
</protein>
<evidence type="ECO:0000313" key="2">
    <source>
        <dbReference type="Proteomes" id="UP001234178"/>
    </source>
</evidence>
<dbReference type="EMBL" id="JAOYFB010000037">
    <property type="protein sequence ID" value="KAK4022933.1"/>
    <property type="molecule type" value="Genomic_DNA"/>
</dbReference>
<proteinExistence type="predicted"/>
<dbReference type="Proteomes" id="UP001234178">
    <property type="component" value="Unassembled WGS sequence"/>
</dbReference>
<reference evidence="1 2" key="1">
    <citation type="journal article" date="2023" name="Nucleic Acids Res.">
        <title>The hologenome of Daphnia magna reveals possible DNA methylation and microbiome-mediated evolution of the host genome.</title>
        <authorList>
            <person name="Chaturvedi A."/>
            <person name="Li X."/>
            <person name="Dhandapani V."/>
            <person name="Marshall H."/>
            <person name="Kissane S."/>
            <person name="Cuenca-Cambronero M."/>
            <person name="Asole G."/>
            <person name="Calvet F."/>
            <person name="Ruiz-Romero M."/>
            <person name="Marangio P."/>
            <person name="Guigo R."/>
            <person name="Rago D."/>
            <person name="Mirbahai L."/>
            <person name="Eastwood N."/>
            <person name="Colbourne J.K."/>
            <person name="Zhou J."/>
            <person name="Mallon E."/>
            <person name="Orsini L."/>
        </authorList>
    </citation>
    <scope>NUCLEOTIDE SEQUENCE [LARGE SCALE GENOMIC DNA]</scope>
    <source>
        <strain evidence="1">LRV0_1</strain>
    </source>
</reference>
<organism evidence="1 2">
    <name type="scientific">Daphnia magna</name>
    <dbReference type="NCBI Taxonomy" id="35525"/>
    <lineage>
        <taxon>Eukaryota</taxon>
        <taxon>Metazoa</taxon>
        <taxon>Ecdysozoa</taxon>
        <taxon>Arthropoda</taxon>
        <taxon>Crustacea</taxon>
        <taxon>Branchiopoda</taxon>
        <taxon>Diplostraca</taxon>
        <taxon>Cladocera</taxon>
        <taxon>Anomopoda</taxon>
        <taxon>Daphniidae</taxon>
        <taxon>Daphnia</taxon>
    </lineage>
</organism>
<accession>A0ABR0AD41</accession>